<dbReference type="Pfam" id="PF04347">
    <property type="entry name" value="FliO"/>
    <property type="match status" value="1"/>
</dbReference>
<sequence length="113" mass="13235">MTFFDIIKSLIPLITIILLLFGVLVLVRKYSFSLADKKFQNLHVDILHNQMIIPKKYLSLVRVKDKVFVLGISENNITLIKEFDYDENFENEFDGKELKPNFVDLLKQNLGMK</sequence>
<protein>
    <submittedName>
        <fullName evidence="7">Flagellar biosynthetic protein FliO</fullName>
    </submittedName>
</protein>
<keyword evidence="7" id="KW-0282">Flagellum</keyword>
<evidence type="ECO:0000313" key="7">
    <source>
        <dbReference type="EMBL" id="MDF1611250.1"/>
    </source>
</evidence>
<gene>
    <name evidence="7" type="ORF">P0M35_03745</name>
</gene>
<keyword evidence="3 6" id="KW-0812">Transmembrane</keyword>
<keyword evidence="8" id="KW-1185">Reference proteome</keyword>
<dbReference type="Proteomes" id="UP001221302">
    <property type="component" value="Unassembled WGS sequence"/>
</dbReference>
<dbReference type="GO" id="GO:0016020">
    <property type="term" value="C:membrane"/>
    <property type="evidence" value="ECO:0007669"/>
    <property type="project" value="InterPro"/>
</dbReference>
<accession>A0AAE3TBV5</accession>
<dbReference type="AlphaFoldDB" id="A0AAE3TBV5"/>
<evidence type="ECO:0000256" key="6">
    <source>
        <dbReference type="SAM" id="Phobius"/>
    </source>
</evidence>
<keyword evidence="4 6" id="KW-1133">Transmembrane helix</keyword>
<evidence type="ECO:0000256" key="3">
    <source>
        <dbReference type="ARBA" id="ARBA00022692"/>
    </source>
</evidence>
<dbReference type="InterPro" id="IPR022781">
    <property type="entry name" value="Flagellar_biosynth_FliO"/>
</dbReference>
<dbReference type="EMBL" id="JARGDL010000003">
    <property type="protein sequence ID" value="MDF1611250.1"/>
    <property type="molecule type" value="Genomic_DNA"/>
</dbReference>
<keyword evidence="7" id="KW-0966">Cell projection</keyword>
<feature type="transmembrane region" description="Helical" evidence="6">
    <location>
        <begin position="6"/>
        <end position="27"/>
    </location>
</feature>
<reference evidence="7" key="1">
    <citation type="submission" date="2023-03" db="EMBL/GenBank/DDBJ databases">
        <title>Stygiobacter electus gen. nov., sp. nov., facultatively anaerobic thermotolerant bacterium of the class Ignavibacteria from a well of Yessentuki mineral water deposit.</title>
        <authorList>
            <person name="Podosokorskaya O.A."/>
            <person name="Elcheninov A.G."/>
            <person name="Petrova N.F."/>
            <person name="Zavarzina D.G."/>
            <person name="Kublanov I.V."/>
            <person name="Merkel A.Y."/>
        </authorList>
    </citation>
    <scope>NUCLEOTIDE SEQUENCE</scope>
    <source>
        <strain evidence="7">09-Me</strain>
    </source>
</reference>
<keyword evidence="7" id="KW-0969">Cilium</keyword>
<evidence type="ECO:0000256" key="1">
    <source>
        <dbReference type="ARBA" id="ARBA00004236"/>
    </source>
</evidence>
<dbReference type="GO" id="GO:0044781">
    <property type="term" value="P:bacterial-type flagellum organization"/>
    <property type="evidence" value="ECO:0007669"/>
    <property type="project" value="InterPro"/>
</dbReference>
<name>A0AAE3TBV5_9BACT</name>
<dbReference type="RefSeq" id="WP_321535016.1">
    <property type="nucleotide sequence ID" value="NZ_JARGDL010000003.1"/>
</dbReference>
<comment type="caution">
    <text evidence="7">The sequence shown here is derived from an EMBL/GenBank/DDBJ whole genome shotgun (WGS) entry which is preliminary data.</text>
</comment>
<evidence type="ECO:0000256" key="4">
    <source>
        <dbReference type="ARBA" id="ARBA00022989"/>
    </source>
</evidence>
<comment type="subcellular location">
    <subcellularLocation>
        <location evidence="1">Cell membrane</location>
    </subcellularLocation>
</comment>
<organism evidence="7 8">
    <name type="scientific">Stygiobacter electus</name>
    <dbReference type="NCBI Taxonomy" id="3032292"/>
    <lineage>
        <taxon>Bacteria</taxon>
        <taxon>Pseudomonadati</taxon>
        <taxon>Ignavibacteriota</taxon>
        <taxon>Ignavibacteria</taxon>
        <taxon>Ignavibacteriales</taxon>
        <taxon>Melioribacteraceae</taxon>
        <taxon>Stygiobacter</taxon>
    </lineage>
</organism>
<evidence type="ECO:0000256" key="5">
    <source>
        <dbReference type="ARBA" id="ARBA00023136"/>
    </source>
</evidence>
<keyword evidence="2" id="KW-1003">Cell membrane</keyword>
<evidence type="ECO:0000256" key="2">
    <source>
        <dbReference type="ARBA" id="ARBA00022475"/>
    </source>
</evidence>
<proteinExistence type="predicted"/>
<keyword evidence="5 6" id="KW-0472">Membrane</keyword>
<evidence type="ECO:0000313" key="8">
    <source>
        <dbReference type="Proteomes" id="UP001221302"/>
    </source>
</evidence>